<evidence type="ECO:0000313" key="3">
    <source>
        <dbReference type="Proteomes" id="UP000267606"/>
    </source>
</evidence>
<feature type="region of interest" description="Disordered" evidence="1">
    <location>
        <begin position="1"/>
        <end position="200"/>
    </location>
</feature>
<evidence type="ECO:0000313" key="4">
    <source>
        <dbReference type="WBParaSite" id="OFLC_0000003901-mRNA-1"/>
    </source>
</evidence>
<dbReference type="WBParaSite" id="OFLC_0000003901-mRNA-1">
    <property type="protein sequence ID" value="OFLC_0000003901-mRNA-1"/>
    <property type="gene ID" value="OFLC_0000003901"/>
</dbReference>
<feature type="compositionally biased region" description="Basic and acidic residues" evidence="1">
    <location>
        <begin position="157"/>
        <end position="174"/>
    </location>
</feature>
<feature type="compositionally biased region" description="Acidic residues" evidence="1">
    <location>
        <begin position="1"/>
        <end position="27"/>
    </location>
</feature>
<keyword evidence="3" id="KW-1185">Reference proteome</keyword>
<sequence>MAENDEEEIELSDVEYEDEEEEMECELVSEPAKKLEPRSTPNTVPDNITAVPDVEHNIGSKQPEKQKTKRPVELEEPQKVSSPTNKKPKPEKGPTTSPISESNLKRPENNPKSAATKKPIIPEKPMTVKEPIKIKPTENDRESQADITLPLPKAKKPMTESKKPDAKPQKKPKESDEEEIEPELVSAPTPKKPNLKLKDP</sequence>
<dbReference type="STRING" id="387005.A0A183GXT0"/>
<organism evidence="4">
    <name type="scientific">Onchocerca flexuosa</name>
    <dbReference type="NCBI Taxonomy" id="387005"/>
    <lineage>
        <taxon>Eukaryota</taxon>
        <taxon>Metazoa</taxon>
        <taxon>Ecdysozoa</taxon>
        <taxon>Nematoda</taxon>
        <taxon>Chromadorea</taxon>
        <taxon>Rhabditida</taxon>
        <taxon>Spirurina</taxon>
        <taxon>Spiruromorpha</taxon>
        <taxon>Filarioidea</taxon>
        <taxon>Onchocercidae</taxon>
        <taxon>Onchocerca</taxon>
    </lineage>
</organism>
<dbReference type="EMBL" id="UZAJ01000009">
    <property type="protein sequence ID" value="VDO24306.1"/>
    <property type="molecule type" value="Genomic_DNA"/>
</dbReference>
<evidence type="ECO:0000313" key="2">
    <source>
        <dbReference type="EMBL" id="VDO24306.1"/>
    </source>
</evidence>
<dbReference type="AlphaFoldDB" id="A0A183GXT0"/>
<dbReference type="Proteomes" id="UP000267606">
    <property type="component" value="Unassembled WGS sequence"/>
</dbReference>
<name>A0A183GXT0_9BILA</name>
<accession>A0A183GXT0</accession>
<feature type="compositionally biased region" description="Basic and acidic residues" evidence="1">
    <location>
        <begin position="53"/>
        <end position="78"/>
    </location>
</feature>
<protein>
    <submittedName>
        <fullName evidence="4">Titin-like</fullName>
    </submittedName>
</protein>
<proteinExistence type="predicted"/>
<gene>
    <name evidence="2" type="ORF">OFLC_LOCUS40</name>
</gene>
<reference evidence="2 3" key="2">
    <citation type="submission" date="2018-11" db="EMBL/GenBank/DDBJ databases">
        <authorList>
            <consortium name="Pathogen Informatics"/>
        </authorList>
    </citation>
    <scope>NUCLEOTIDE SEQUENCE [LARGE SCALE GENOMIC DNA]</scope>
</reference>
<evidence type="ECO:0000256" key="1">
    <source>
        <dbReference type="SAM" id="MobiDB-lite"/>
    </source>
</evidence>
<feature type="compositionally biased region" description="Basic and acidic residues" evidence="1">
    <location>
        <begin position="126"/>
        <end position="144"/>
    </location>
</feature>
<reference evidence="4" key="1">
    <citation type="submission" date="2016-06" db="UniProtKB">
        <authorList>
            <consortium name="WormBaseParasite"/>
        </authorList>
    </citation>
    <scope>IDENTIFICATION</scope>
</reference>